<keyword evidence="9 11" id="KW-0788">Thiol protease</keyword>
<reference evidence="19 20" key="1">
    <citation type="journal article" date="2015" name="Mol. Plant Microbe Interact.">
        <title>Genome, transcriptome, and functional analyses of Penicillium expansum provide new insights into secondary metabolism and pathogenicity.</title>
        <authorList>
            <person name="Ballester A.R."/>
            <person name="Marcet-Houben M."/>
            <person name="Levin E."/>
            <person name="Sela N."/>
            <person name="Selma-Lazaro C."/>
            <person name="Carmona L."/>
            <person name="Wisniewski M."/>
            <person name="Droby S."/>
            <person name="Gonzalez-Candelas L."/>
            <person name="Gabaldon T."/>
        </authorList>
    </citation>
    <scope>NUCLEOTIDE SEQUENCE [LARGE SCALE GENOMIC DNA]</scope>
    <source>
        <strain evidence="19 20">MD-8</strain>
    </source>
</reference>
<dbReference type="PROSITE" id="PS50235">
    <property type="entry name" value="USP_3"/>
    <property type="match status" value="1"/>
</dbReference>
<dbReference type="FunFam" id="1.10.8.10:FF:000103">
    <property type="entry name" value="Ubiquitin carboxyl-terminal hydrolase"/>
    <property type="match status" value="1"/>
</dbReference>
<dbReference type="PhylomeDB" id="A0A0A2JAF3"/>
<evidence type="ECO:0000256" key="5">
    <source>
        <dbReference type="ARBA" id="ARBA00022737"/>
    </source>
</evidence>
<feature type="binding site" evidence="13">
    <location>
        <position position="193"/>
    </location>
    <ligand>
        <name>Zn(2+)</name>
        <dbReference type="ChEBI" id="CHEBI:29105"/>
    </ligand>
</feature>
<evidence type="ECO:0000256" key="8">
    <source>
        <dbReference type="ARBA" id="ARBA00022801"/>
    </source>
</evidence>
<dbReference type="CDD" id="cd02658">
    <property type="entry name" value="Peptidase_C19B"/>
    <property type="match status" value="1"/>
</dbReference>
<dbReference type="PROSITE" id="PS50271">
    <property type="entry name" value="ZF_UBP"/>
    <property type="match status" value="1"/>
</dbReference>
<dbReference type="InterPro" id="IPR038765">
    <property type="entry name" value="Papain-like_cys_pep_sf"/>
</dbReference>
<evidence type="ECO:0000256" key="6">
    <source>
        <dbReference type="ARBA" id="ARBA00022771"/>
    </source>
</evidence>
<evidence type="ECO:0000256" key="9">
    <source>
        <dbReference type="ARBA" id="ARBA00022807"/>
    </source>
</evidence>
<keyword evidence="5" id="KW-0677">Repeat</keyword>
<dbReference type="PROSITE" id="PS00973">
    <property type="entry name" value="USP_2"/>
    <property type="match status" value="1"/>
</dbReference>
<feature type="binding site" evidence="13">
    <location>
        <position position="196"/>
    </location>
    <ligand>
        <name>Zn(2+)</name>
        <dbReference type="ChEBI" id="CHEBI:29105"/>
    </ligand>
</feature>
<dbReference type="Pfam" id="PF00443">
    <property type="entry name" value="UCH"/>
    <property type="match status" value="1"/>
</dbReference>
<dbReference type="Gene3D" id="1.10.8.10">
    <property type="entry name" value="DNA helicase RuvA subunit, C-terminal domain"/>
    <property type="match status" value="2"/>
</dbReference>
<dbReference type="PANTHER" id="PTHR24006:SF664">
    <property type="entry name" value="UBIQUITIN CARBOXYL-TERMINAL HYDROLASE"/>
    <property type="match status" value="1"/>
</dbReference>
<dbReference type="Proteomes" id="UP000030143">
    <property type="component" value="Unassembled WGS sequence"/>
</dbReference>
<keyword evidence="4 11" id="KW-0479">Metal-binding</keyword>
<evidence type="ECO:0000313" key="19">
    <source>
        <dbReference type="EMBL" id="KGO52204.1"/>
    </source>
</evidence>
<dbReference type="GO" id="GO:0005634">
    <property type="term" value="C:nucleus"/>
    <property type="evidence" value="ECO:0007669"/>
    <property type="project" value="TreeGrafter"/>
</dbReference>
<dbReference type="FunFam" id="3.30.40.10:FF:000587">
    <property type="entry name" value="Ubiquitin carboxyl-terminal hydrolase"/>
    <property type="match status" value="1"/>
</dbReference>
<dbReference type="PROSITE" id="PS00972">
    <property type="entry name" value="USP_1"/>
    <property type="match status" value="1"/>
</dbReference>
<keyword evidence="20" id="KW-1185">Reference proteome</keyword>
<keyword evidence="10 11" id="KW-0862">Zinc</keyword>
<feature type="binding site" evidence="13">
    <location>
        <position position="226"/>
    </location>
    <ligand>
        <name>Zn(2+)</name>
        <dbReference type="ChEBI" id="CHEBI:29105"/>
    </ligand>
</feature>
<dbReference type="SUPFAM" id="SSF54001">
    <property type="entry name" value="Cysteine proteinases"/>
    <property type="match status" value="1"/>
</dbReference>
<dbReference type="InterPro" id="IPR018200">
    <property type="entry name" value="USP_CS"/>
</dbReference>
<dbReference type="InterPro" id="IPR050164">
    <property type="entry name" value="Peptidase_C19"/>
</dbReference>
<dbReference type="SMART" id="SM00165">
    <property type="entry name" value="UBA"/>
    <property type="match status" value="2"/>
</dbReference>
<dbReference type="InterPro" id="IPR041432">
    <property type="entry name" value="UBP13_Znf-UBP_var"/>
</dbReference>
<keyword evidence="3 11" id="KW-0645">Protease</keyword>
<keyword evidence="8 11" id="KW-0378">Hydrolase</keyword>
<dbReference type="PROSITE" id="PS50030">
    <property type="entry name" value="UBA"/>
    <property type="match status" value="2"/>
</dbReference>
<dbReference type="SMART" id="SM00290">
    <property type="entry name" value="ZnF_UBP"/>
    <property type="match status" value="2"/>
</dbReference>
<dbReference type="GeneID" id="27683552"/>
<dbReference type="InterPro" id="IPR009060">
    <property type="entry name" value="UBA-like_sf"/>
</dbReference>
<dbReference type="Gene3D" id="3.30.40.10">
    <property type="entry name" value="Zinc/RING finger domain, C3HC4 (zinc finger)"/>
    <property type="match status" value="2"/>
</dbReference>
<evidence type="ECO:0000256" key="3">
    <source>
        <dbReference type="ARBA" id="ARBA00022670"/>
    </source>
</evidence>
<name>A0A0A2JAF3_PENEN</name>
<keyword evidence="6 14" id="KW-0863">Zinc-finger</keyword>
<dbReference type="FunFam" id="3.90.70.10:FF:000144">
    <property type="entry name" value="Ubiquitinyl hydrolase 1"/>
    <property type="match status" value="1"/>
</dbReference>
<dbReference type="InterPro" id="IPR015940">
    <property type="entry name" value="UBA"/>
</dbReference>
<evidence type="ECO:0000256" key="7">
    <source>
        <dbReference type="ARBA" id="ARBA00022786"/>
    </source>
</evidence>
<dbReference type="PANTHER" id="PTHR24006">
    <property type="entry name" value="UBIQUITIN CARBOXYL-TERMINAL HYDROLASE"/>
    <property type="match status" value="1"/>
</dbReference>
<evidence type="ECO:0000259" key="16">
    <source>
        <dbReference type="PROSITE" id="PS50030"/>
    </source>
</evidence>
<dbReference type="VEuPathDB" id="FungiDB:PEXP_092720"/>
<dbReference type="GO" id="GO:0016579">
    <property type="term" value="P:protein deubiquitination"/>
    <property type="evidence" value="ECO:0007669"/>
    <property type="project" value="InterPro"/>
</dbReference>
<dbReference type="EMBL" id="JQFZ01000274">
    <property type="protein sequence ID" value="KGO52204.1"/>
    <property type="molecule type" value="Genomic_DNA"/>
</dbReference>
<feature type="domain" description="UBP-type" evidence="18">
    <location>
        <begin position="174"/>
        <end position="278"/>
    </location>
</feature>
<evidence type="ECO:0000256" key="14">
    <source>
        <dbReference type="PROSITE-ProRule" id="PRU00502"/>
    </source>
</evidence>
<dbReference type="AlphaFoldDB" id="A0A0A2JAF3"/>
<dbReference type="OrthoDB" id="361536at2759"/>
<dbReference type="GO" id="GO:0005829">
    <property type="term" value="C:cytosol"/>
    <property type="evidence" value="ECO:0007669"/>
    <property type="project" value="TreeGrafter"/>
</dbReference>
<dbReference type="Gene3D" id="3.90.70.10">
    <property type="entry name" value="Cysteine proteinases"/>
    <property type="match status" value="1"/>
</dbReference>
<evidence type="ECO:0000259" key="18">
    <source>
        <dbReference type="PROSITE" id="PS50271"/>
    </source>
</evidence>
<evidence type="ECO:0000256" key="1">
    <source>
        <dbReference type="ARBA" id="ARBA00000707"/>
    </source>
</evidence>
<evidence type="ECO:0000256" key="12">
    <source>
        <dbReference type="PIRSR" id="PIRSR016308-1"/>
    </source>
</evidence>
<dbReference type="InterPro" id="IPR001394">
    <property type="entry name" value="Peptidase_C19_UCH"/>
</dbReference>
<dbReference type="SUPFAM" id="SSF46934">
    <property type="entry name" value="UBA-like"/>
    <property type="match status" value="1"/>
</dbReference>
<dbReference type="SUPFAM" id="SSF57850">
    <property type="entry name" value="RING/U-box"/>
    <property type="match status" value="2"/>
</dbReference>
<evidence type="ECO:0000256" key="10">
    <source>
        <dbReference type="ARBA" id="ARBA00022833"/>
    </source>
</evidence>
<gene>
    <name evidence="19" type="ORF">PEX2_108630</name>
</gene>
<feature type="domain" description="USP" evidence="17">
    <location>
        <begin position="320"/>
        <end position="797"/>
    </location>
</feature>
<feature type="domain" description="UBA" evidence="16">
    <location>
        <begin position="590"/>
        <end position="639"/>
    </location>
</feature>
<feature type="domain" description="UBA" evidence="16">
    <location>
        <begin position="661"/>
        <end position="701"/>
    </location>
</feature>
<evidence type="ECO:0000259" key="17">
    <source>
        <dbReference type="PROSITE" id="PS50235"/>
    </source>
</evidence>
<dbReference type="InterPro" id="IPR001607">
    <property type="entry name" value="Znf_UBP"/>
</dbReference>
<evidence type="ECO:0000256" key="13">
    <source>
        <dbReference type="PIRSR" id="PIRSR016308-3"/>
    </source>
</evidence>
<feature type="active site" description="Nucleophile" evidence="12">
    <location>
        <position position="329"/>
    </location>
</feature>
<dbReference type="GO" id="GO:0008270">
    <property type="term" value="F:zinc ion binding"/>
    <property type="evidence" value="ECO:0007669"/>
    <property type="project" value="UniProtKB-UniRule"/>
</dbReference>
<comment type="caution">
    <text evidence="19">The sequence shown here is derived from an EMBL/GenBank/DDBJ whole genome shotgun (WGS) entry which is preliminary data.</text>
</comment>
<feature type="binding site" evidence="13">
    <location>
        <position position="213"/>
    </location>
    <ligand>
        <name>Zn(2+)</name>
        <dbReference type="ChEBI" id="CHEBI:29105"/>
    </ligand>
</feature>
<dbReference type="GO" id="GO:0004843">
    <property type="term" value="F:cysteine-type deubiquitinase activity"/>
    <property type="evidence" value="ECO:0007669"/>
    <property type="project" value="UniProtKB-UniRule"/>
</dbReference>
<accession>A0A0A2JAF3</accession>
<organism evidence="19 20">
    <name type="scientific">Penicillium expansum</name>
    <name type="common">Blue mold rot fungus</name>
    <dbReference type="NCBI Taxonomy" id="27334"/>
    <lineage>
        <taxon>Eukaryota</taxon>
        <taxon>Fungi</taxon>
        <taxon>Dikarya</taxon>
        <taxon>Ascomycota</taxon>
        <taxon>Pezizomycotina</taxon>
        <taxon>Eurotiomycetes</taxon>
        <taxon>Eurotiomycetidae</taxon>
        <taxon>Eurotiales</taxon>
        <taxon>Aspergillaceae</taxon>
        <taxon>Penicillium</taxon>
    </lineage>
</organism>
<dbReference type="FunFam" id="3.30.40.10:FF:000396">
    <property type="entry name" value="Ubiquitin carboxyl-terminal hydrolase"/>
    <property type="match status" value="1"/>
</dbReference>
<dbReference type="Pfam" id="PF17807">
    <property type="entry name" value="zf-UBP_var"/>
    <property type="match status" value="1"/>
</dbReference>
<dbReference type="HOGENOM" id="CLU_009884_1_0_1"/>
<feature type="active site" description="Proton acceptor" evidence="12">
    <location>
        <position position="751"/>
    </location>
</feature>
<dbReference type="Pfam" id="PF02148">
    <property type="entry name" value="zf-UBP"/>
    <property type="match status" value="1"/>
</dbReference>
<dbReference type="GO" id="GO:0006508">
    <property type="term" value="P:proteolysis"/>
    <property type="evidence" value="ECO:0007669"/>
    <property type="project" value="UniProtKB-KW"/>
</dbReference>
<proteinExistence type="inferred from homology"/>
<evidence type="ECO:0000256" key="2">
    <source>
        <dbReference type="ARBA" id="ARBA00009085"/>
    </source>
</evidence>
<comment type="catalytic activity">
    <reaction evidence="1 11 15">
        <text>Thiol-dependent hydrolysis of ester, thioester, amide, peptide and isopeptide bonds formed by the C-terminal Gly of ubiquitin (a 76-residue protein attached to proteins as an intracellular targeting signal).</text>
        <dbReference type="EC" id="3.4.19.12"/>
    </reaction>
</comment>
<dbReference type="CDD" id="cd14385">
    <property type="entry name" value="UBA1_spUBP14_like"/>
    <property type="match status" value="1"/>
</dbReference>
<dbReference type="InterPro" id="IPR028889">
    <property type="entry name" value="USP"/>
</dbReference>
<protein>
    <recommendedName>
        <fullName evidence="11 15">Ubiquitin carboxyl-terminal hydrolase</fullName>
        <ecNumber evidence="11 15">3.4.19.12</ecNumber>
    </recommendedName>
</protein>
<dbReference type="PIRSF" id="PIRSF016308">
    <property type="entry name" value="UBP"/>
    <property type="match status" value="1"/>
</dbReference>
<dbReference type="InterPro" id="IPR013083">
    <property type="entry name" value="Znf_RING/FYVE/PHD"/>
</dbReference>
<dbReference type="STRING" id="27334.A0A0A2JAF3"/>
<sequence>MASCVHTGATDLNPPVSSQAVYREDCTQCFDSIDDVAGLNVCLHCFNGGCAGNRDHALLHYKRFGHSLALNIRRTPKQVQRDEPPPKISKLSIAAETEEDRYDIATSVVCYSCSHDNVDKASGKLPAVIEGVMTAMTFSTREEVKAWEQEFVPCEHTLCLVQQDKTQAVLTGTDSLQHSTGAGANEIANSNHCSECDLGENLWLCLECGNKGCGRSQFGGTKGNSHGLTHADSTSHAVAVKLGSITAEGSADVYCYKCNEERVDPELATHLAHWGIYLAGREKTEKSLMEMQVEHNLKWEFSMTTEDGRELAPVFGPAFTGLANLGNSCYLSSIMQCIFSVAGFRERYYQLSEEPPLCQAPAQDLETQLRKLADGLLSGRYSQPDSRVMLSADIPEVAHQKGLAPAMFKYLIGQGHEEFATMRQQDAFEFLLHLFKSVSLSKHTSPQINPVQDFRFQVEQRLQCLHCKKVRYKVDEQDNISVAVPARPATTSDETGRQYEPVNLSECLDIFTSAEVVELTCPACGSQDGFSKQSSFKTLPRELVVNARRFELVNWVPTKLDIPVLVDDKPLDFSSYLAGEHDTDEEQLPDIEESTAFVPNPEALEQLMGMGFPAVRCEKALHATGNLDPETAMNWLFAHMEDPGIDEPLALDQVGTSGSTEQDATKIAQLGDMGIEASRAQRALAATDGDVNRALDWVFTHPDDVVEKEEPSVGDHNAQSHSGSVGLTGLPARYELRSIVCHKGTSVHAGHYVAVIRKTLSGQSGLSWVMFNDEKVVKFEDVEAMKKTAYLYFFTRV</sequence>
<keyword evidence="7 11" id="KW-0833">Ubl conjugation pathway</keyword>
<dbReference type="RefSeq" id="XP_016594973.1">
    <property type="nucleotide sequence ID" value="XM_016748131.1"/>
</dbReference>
<evidence type="ECO:0000256" key="15">
    <source>
        <dbReference type="RuleBase" id="RU366025"/>
    </source>
</evidence>
<evidence type="ECO:0000256" key="4">
    <source>
        <dbReference type="ARBA" id="ARBA00022723"/>
    </source>
</evidence>
<dbReference type="Pfam" id="PF00627">
    <property type="entry name" value="UBA"/>
    <property type="match status" value="2"/>
</dbReference>
<dbReference type="InterPro" id="IPR016652">
    <property type="entry name" value="Ubiquitinyl_hydrolase"/>
</dbReference>
<evidence type="ECO:0000313" key="20">
    <source>
        <dbReference type="Proteomes" id="UP000030143"/>
    </source>
</evidence>
<comment type="similarity">
    <text evidence="2 11 15">Belongs to the peptidase C19 family.</text>
</comment>
<evidence type="ECO:0000256" key="11">
    <source>
        <dbReference type="PIRNR" id="PIRNR016308"/>
    </source>
</evidence>
<dbReference type="EC" id="3.4.19.12" evidence="11 15"/>